<reference evidence="1" key="1">
    <citation type="journal article" date="2014" name="Front. Microbiol.">
        <title>High frequency of phylogenetically diverse reductive dehalogenase-homologous genes in deep subseafloor sedimentary metagenomes.</title>
        <authorList>
            <person name="Kawai M."/>
            <person name="Futagami T."/>
            <person name="Toyoda A."/>
            <person name="Takaki Y."/>
            <person name="Nishi S."/>
            <person name="Hori S."/>
            <person name="Arai W."/>
            <person name="Tsubouchi T."/>
            <person name="Morono Y."/>
            <person name="Uchiyama I."/>
            <person name="Ito T."/>
            <person name="Fujiyama A."/>
            <person name="Inagaki F."/>
            <person name="Takami H."/>
        </authorList>
    </citation>
    <scope>NUCLEOTIDE SEQUENCE</scope>
    <source>
        <strain evidence="1">Expedition CK06-06</strain>
    </source>
</reference>
<dbReference type="AlphaFoldDB" id="X1EQ58"/>
<gene>
    <name evidence="1" type="ORF">S03H2_18014</name>
</gene>
<evidence type="ECO:0000313" key="1">
    <source>
        <dbReference type="EMBL" id="GAH35506.1"/>
    </source>
</evidence>
<proteinExistence type="predicted"/>
<dbReference type="EMBL" id="BARU01009321">
    <property type="protein sequence ID" value="GAH35506.1"/>
    <property type="molecule type" value="Genomic_DNA"/>
</dbReference>
<protein>
    <submittedName>
        <fullName evidence="1">Uncharacterized protein</fullName>
    </submittedName>
</protein>
<feature type="non-terminal residue" evidence="1">
    <location>
        <position position="149"/>
    </location>
</feature>
<organism evidence="1">
    <name type="scientific">marine sediment metagenome</name>
    <dbReference type="NCBI Taxonomy" id="412755"/>
    <lineage>
        <taxon>unclassified sequences</taxon>
        <taxon>metagenomes</taxon>
        <taxon>ecological metagenomes</taxon>
    </lineage>
</organism>
<accession>X1EQ58</accession>
<name>X1EQ58_9ZZZZ</name>
<comment type="caution">
    <text evidence="1">The sequence shown here is derived from an EMBL/GenBank/DDBJ whole genome shotgun (WGS) entry which is preliminary data.</text>
</comment>
<sequence length="149" mass="16990">MVREMGLEKILPEAAVMWAWGLTLKYSEKMEGKIDAEYTQQQMKEIKDETEKKTPDAWYLDNLYSAVDAAVRTLVITINGRNHNFKEADELIKRQSSLIDNTKRLTGNLQSLAPRLMAMTVGGATIPSLVKWFIPLIWPFDSELVISDN</sequence>